<accession>A0ABS5FKQ5</accession>
<protein>
    <submittedName>
        <fullName evidence="1">Uncharacterized protein</fullName>
    </submittedName>
</protein>
<gene>
    <name evidence="1" type="ORF">JQ615_18385</name>
</gene>
<reference evidence="2" key="1">
    <citation type="journal article" date="2021" name="ISME J.">
        <title>Evolutionary origin and ecological implication of a unique nif island in free-living Bradyrhizobium lineages.</title>
        <authorList>
            <person name="Tao J."/>
        </authorList>
    </citation>
    <scope>NUCLEOTIDE SEQUENCE [LARGE SCALE GENOMIC DNA]</scope>
    <source>
        <strain evidence="2">SZCCT0434</strain>
    </source>
</reference>
<dbReference type="Proteomes" id="UP001315278">
    <property type="component" value="Unassembled WGS sequence"/>
</dbReference>
<evidence type="ECO:0000313" key="1">
    <source>
        <dbReference type="EMBL" id="MBR0797359.1"/>
    </source>
</evidence>
<comment type="caution">
    <text evidence="1">The sequence shown here is derived from an EMBL/GenBank/DDBJ whole genome shotgun (WGS) entry which is preliminary data.</text>
</comment>
<name>A0ABS5FKQ5_9BRAD</name>
<dbReference type="RefSeq" id="WP_212493280.1">
    <property type="nucleotide sequence ID" value="NZ_JAFCJH010000017.1"/>
</dbReference>
<dbReference type="EMBL" id="JAFCJH010000017">
    <property type="protein sequence ID" value="MBR0797359.1"/>
    <property type="molecule type" value="Genomic_DNA"/>
</dbReference>
<evidence type="ECO:0000313" key="2">
    <source>
        <dbReference type="Proteomes" id="UP001315278"/>
    </source>
</evidence>
<organism evidence="1 2">
    <name type="scientific">Bradyrhizobium jicamae</name>
    <dbReference type="NCBI Taxonomy" id="280332"/>
    <lineage>
        <taxon>Bacteria</taxon>
        <taxon>Pseudomonadati</taxon>
        <taxon>Pseudomonadota</taxon>
        <taxon>Alphaproteobacteria</taxon>
        <taxon>Hyphomicrobiales</taxon>
        <taxon>Nitrobacteraceae</taxon>
        <taxon>Bradyrhizobium</taxon>
    </lineage>
</organism>
<keyword evidence="2" id="KW-1185">Reference proteome</keyword>
<proteinExistence type="predicted"/>
<sequence>MTWKDWGLFILSAYGAALSTVNAFNAFRKERRLIQVNCGQKHPIGGYRPAADVHAHITATNIGSRPVTVRALGLLLPNSKRFVAIQPCQKPGMEDTPLAAKLSDGETAEAHFAYVDIASTLSNAGYDGRLQLVPFCEDSAGRIHRGRVWDTSVRELVSYVGK</sequence>